<dbReference type="EC" id="6.2.1.44" evidence="6"/>
<reference evidence="10" key="1">
    <citation type="submission" date="2021-01" db="EMBL/GenBank/DDBJ databases">
        <title>Microvirga sp.</title>
        <authorList>
            <person name="Kim M.K."/>
        </authorList>
    </citation>
    <scope>NUCLEOTIDE SEQUENCE</scope>
    <source>
        <strain evidence="10">5420S-16</strain>
    </source>
</reference>
<dbReference type="PROSITE" id="PS00455">
    <property type="entry name" value="AMP_BINDING"/>
    <property type="match status" value="1"/>
</dbReference>
<name>A0A937D352_9HYPH</name>
<evidence type="ECO:0000256" key="6">
    <source>
        <dbReference type="ARBA" id="ARBA00066616"/>
    </source>
</evidence>
<dbReference type="InterPro" id="IPR025110">
    <property type="entry name" value="AMP-bd_C"/>
</dbReference>
<comment type="similarity">
    <text evidence="1">Belongs to the ATP-dependent AMP-binding enzyme family.</text>
</comment>
<dbReference type="RefSeq" id="WP_202062598.1">
    <property type="nucleotide sequence ID" value="NZ_JAEQMY010000032.1"/>
</dbReference>
<dbReference type="InterPro" id="IPR042099">
    <property type="entry name" value="ANL_N_sf"/>
</dbReference>
<dbReference type="PANTHER" id="PTHR43859:SF4">
    <property type="entry name" value="BUTANOATE--COA LIGASE AAE1-RELATED"/>
    <property type="match status" value="1"/>
</dbReference>
<dbReference type="FunFam" id="3.30.300.30:FF:000008">
    <property type="entry name" value="2,3-dihydroxybenzoate-AMP ligase"/>
    <property type="match status" value="1"/>
</dbReference>
<dbReference type="AlphaFoldDB" id="A0A937D352"/>
<dbReference type="InterPro" id="IPR000873">
    <property type="entry name" value="AMP-dep_synth/lig_dom"/>
</dbReference>
<keyword evidence="11" id="KW-1185">Reference proteome</keyword>
<comment type="caution">
    <text evidence="10">The sequence shown here is derived from an EMBL/GenBank/DDBJ whole genome shotgun (WGS) entry which is preliminary data.</text>
</comment>
<sequence>MRHEKHLAPRAANFRPLTPLDFLERTVSIYPEKIAVIWRDQQYTYRAFGDLVGRFAAMLRRSGIMPGDTVSIMSTNRPEMLASHYAVPMTGAVLNTINTRLDASTVTYILKHSESRIVIVDPTCVDVVRQAAFGLDVRMLLLSGSSGDDESFDALVESEEPEPIASDAVTDEWQPICLNYTSGTTGNPKGVVYHHRGAYLNALGNVVSLSFNTSSVYLWTLPMFHCNGWCHTWAITAAGGTHVCLERVEPPLIFRAIEEHRVTHLACAPVVLYMLLNHPDRSLREPSRRVLLATGGASPTSALIKQLDALGFELIHLYGLTESYGPTTLCALREDWNLTDDEDKARALARQGVRHLTASRVRVVDPQGADVPSDGVSGGEIMLCGNTLMAGYYGDEAATDKAFSGGEFHTGDLAVRHPDGYVEIKDRSKDIIISGGENISSLEIESVLHQHPAVLLAAVVAAPDDKWGEIPCAFIELKDGMTSTPEDLTAFCRTRLAGFKIPRKFVFRSIPKTATGKVQKFQLRSELRSSGET</sequence>
<dbReference type="EMBL" id="JAEQMY010000032">
    <property type="protein sequence ID" value="MBL0406005.1"/>
    <property type="molecule type" value="Genomic_DNA"/>
</dbReference>
<organism evidence="10 11">
    <name type="scientific">Microvirga aerilata</name>
    <dbReference type="NCBI Taxonomy" id="670292"/>
    <lineage>
        <taxon>Bacteria</taxon>
        <taxon>Pseudomonadati</taxon>
        <taxon>Pseudomonadota</taxon>
        <taxon>Alphaproteobacteria</taxon>
        <taxon>Hyphomicrobiales</taxon>
        <taxon>Methylobacteriaceae</taxon>
        <taxon>Microvirga</taxon>
    </lineage>
</organism>
<dbReference type="NCBIfam" id="NF006020">
    <property type="entry name" value="PRK08162.1"/>
    <property type="match status" value="1"/>
</dbReference>
<dbReference type="GO" id="GO:0006631">
    <property type="term" value="P:fatty acid metabolic process"/>
    <property type="evidence" value="ECO:0007669"/>
    <property type="project" value="UniProtKB-KW"/>
</dbReference>
<gene>
    <name evidence="10" type="ORF">JKG68_18755</name>
</gene>
<evidence type="ECO:0000256" key="7">
    <source>
        <dbReference type="ARBA" id="ARBA00067668"/>
    </source>
</evidence>
<protein>
    <recommendedName>
        <fullName evidence="7">3-methylmercaptopropionyl-CoA ligase</fullName>
        <ecNumber evidence="6">6.2.1.44</ecNumber>
    </recommendedName>
</protein>
<dbReference type="Pfam" id="PF00501">
    <property type="entry name" value="AMP-binding"/>
    <property type="match status" value="1"/>
</dbReference>
<keyword evidence="3" id="KW-0276">Fatty acid metabolism</keyword>
<dbReference type="InterPro" id="IPR020845">
    <property type="entry name" value="AMP-binding_CS"/>
</dbReference>
<accession>A0A937D352</accession>
<evidence type="ECO:0000256" key="4">
    <source>
        <dbReference type="ARBA" id="ARBA00023098"/>
    </source>
</evidence>
<evidence type="ECO:0000259" key="8">
    <source>
        <dbReference type="Pfam" id="PF00501"/>
    </source>
</evidence>
<dbReference type="Pfam" id="PF13193">
    <property type="entry name" value="AMP-binding_C"/>
    <property type="match status" value="1"/>
</dbReference>
<evidence type="ECO:0000256" key="2">
    <source>
        <dbReference type="ARBA" id="ARBA00022598"/>
    </source>
</evidence>
<evidence type="ECO:0000256" key="5">
    <source>
        <dbReference type="ARBA" id="ARBA00051915"/>
    </source>
</evidence>
<evidence type="ECO:0000259" key="9">
    <source>
        <dbReference type="Pfam" id="PF13193"/>
    </source>
</evidence>
<evidence type="ECO:0000256" key="1">
    <source>
        <dbReference type="ARBA" id="ARBA00006432"/>
    </source>
</evidence>
<dbReference type="InterPro" id="IPR045851">
    <property type="entry name" value="AMP-bd_C_sf"/>
</dbReference>
<dbReference type="Gene3D" id="3.40.50.12780">
    <property type="entry name" value="N-terminal domain of ligase-like"/>
    <property type="match status" value="1"/>
</dbReference>
<feature type="domain" description="AMP-binding enzyme C-terminal" evidence="9">
    <location>
        <begin position="443"/>
        <end position="517"/>
    </location>
</feature>
<dbReference type="PANTHER" id="PTHR43859">
    <property type="entry name" value="ACYL-ACTIVATING ENZYME"/>
    <property type="match status" value="1"/>
</dbReference>
<evidence type="ECO:0000313" key="11">
    <source>
        <dbReference type="Proteomes" id="UP000605848"/>
    </source>
</evidence>
<proteinExistence type="inferred from homology"/>
<dbReference type="Gene3D" id="3.30.300.30">
    <property type="match status" value="1"/>
</dbReference>
<evidence type="ECO:0000256" key="3">
    <source>
        <dbReference type="ARBA" id="ARBA00022832"/>
    </source>
</evidence>
<comment type="catalytic activity">
    <reaction evidence="5">
        <text>3-(methylsulfanyl)propanoate + ATP + CoA = 3-(methylsulfanyl)propanoyl-CoA + AMP + diphosphate</text>
        <dbReference type="Rhea" id="RHEA:43052"/>
        <dbReference type="ChEBI" id="CHEBI:30616"/>
        <dbReference type="ChEBI" id="CHEBI:33019"/>
        <dbReference type="ChEBI" id="CHEBI:49016"/>
        <dbReference type="ChEBI" id="CHEBI:57287"/>
        <dbReference type="ChEBI" id="CHEBI:82815"/>
        <dbReference type="ChEBI" id="CHEBI:456215"/>
        <dbReference type="EC" id="6.2.1.44"/>
    </reaction>
    <physiologicalReaction direction="left-to-right" evidence="5">
        <dbReference type="Rhea" id="RHEA:43053"/>
    </physiologicalReaction>
</comment>
<dbReference type="GO" id="GO:0016874">
    <property type="term" value="F:ligase activity"/>
    <property type="evidence" value="ECO:0007669"/>
    <property type="project" value="UniProtKB-KW"/>
</dbReference>
<feature type="domain" description="AMP-dependent synthetase/ligase" evidence="8">
    <location>
        <begin position="23"/>
        <end position="393"/>
    </location>
</feature>
<keyword evidence="2" id="KW-0436">Ligase</keyword>
<dbReference type="Proteomes" id="UP000605848">
    <property type="component" value="Unassembled WGS sequence"/>
</dbReference>
<dbReference type="SUPFAM" id="SSF56801">
    <property type="entry name" value="Acetyl-CoA synthetase-like"/>
    <property type="match status" value="1"/>
</dbReference>
<evidence type="ECO:0000313" key="10">
    <source>
        <dbReference type="EMBL" id="MBL0406005.1"/>
    </source>
</evidence>
<keyword evidence="4" id="KW-0443">Lipid metabolism</keyword>